<dbReference type="EC" id="2.3.1.234" evidence="8"/>
<gene>
    <name evidence="8 11" type="primary">tsaD</name>
    <name evidence="11" type="ORF">H1R16_05000</name>
    <name evidence="10" type="ORF">H2507_10590</name>
</gene>
<reference evidence="10" key="4">
    <citation type="submission" date="2020-07" db="EMBL/GenBank/DDBJ databases">
        <authorList>
            <person name="Yang C."/>
        </authorList>
    </citation>
    <scope>NUCLEOTIDE SEQUENCE</scope>
    <source>
        <strain evidence="10">Cx-624</strain>
    </source>
</reference>
<dbReference type="PROSITE" id="PS01016">
    <property type="entry name" value="GLYCOPROTEASE"/>
    <property type="match status" value="1"/>
</dbReference>
<comment type="similarity">
    <text evidence="8">Belongs to the KAE1 / TsaD family.</text>
</comment>
<dbReference type="AlphaFoldDB" id="A0A7D7QUZ0"/>
<accession>A0A7D7QUZ0</accession>
<dbReference type="InterPro" id="IPR022450">
    <property type="entry name" value="TsaD"/>
</dbReference>
<keyword evidence="6 8" id="KW-0012">Acyltransferase</keyword>
<dbReference type="PRINTS" id="PR00789">
    <property type="entry name" value="OSIALOPTASE"/>
</dbReference>
<dbReference type="EMBL" id="CP059472">
    <property type="protein sequence ID" value="QMS99367.1"/>
    <property type="molecule type" value="Genomic_DNA"/>
</dbReference>
<feature type="binding site" evidence="8">
    <location>
        <position position="112"/>
    </location>
    <ligand>
        <name>Fe cation</name>
        <dbReference type="ChEBI" id="CHEBI:24875"/>
    </ligand>
</feature>
<dbReference type="KEGG" id="cbau:H1R16_05000"/>
<dbReference type="InterPro" id="IPR000905">
    <property type="entry name" value="Gcp-like_dom"/>
</dbReference>
<evidence type="ECO:0000256" key="2">
    <source>
        <dbReference type="ARBA" id="ARBA00022679"/>
    </source>
</evidence>
<evidence type="ECO:0000313" key="11">
    <source>
        <dbReference type="EMBL" id="QMS99367.1"/>
    </source>
</evidence>
<dbReference type="GO" id="GO:0005506">
    <property type="term" value="F:iron ion binding"/>
    <property type="evidence" value="ECO:0007669"/>
    <property type="project" value="UniProtKB-UniRule"/>
</dbReference>
<comment type="catalytic activity">
    <reaction evidence="7 8">
        <text>L-threonylcarbamoyladenylate + adenosine(37) in tRNA = N(6)-L-threonylcarbamoyladenosine(37) in tRNA + AMP + H(+)</text>
        <dbReference type="Rhea" id="RHEA:37059"/>
        <dbReference type="Rhea" id="RHEA-COMP:10162"/>
        <dbReference type="Rhea" id="RHEA-COMP:10163"/>
        <dbReference type="ChEBI" id="CHEBI:15378"/>
        <dbReference type="ChEBI" id="CHEBI:73682"/>
        <dbReference type="ChEBI" id="CHEBI:74411"/>
        <dbReference type="ChEBI" id="CHEBI:74418"/>
        <dbReference type="ChEBI" id="CHEBI:456215"/>
        <dbReference type="EC" id="2.3.1.234"/>
    </reaction>
</comment>
<dbReference type="Pfam" id="PF00814">
    <property type="entry name" value="TsaD"/>
    <property type="match status" value="1"/>
</dbReference>
<comment type="subcellular location">
    <subcellularLocation>
        <location evidence="8">Cytoplasm</location>
    </subcellularLocation>
</comment>
<evidence type="ECO:0000256" key="6">
    <source>
        <dbReference type="ARBA" id="ARBA00023315"/>
    </source>
</evidence>
<evidence type="ECO:0000256" key="8">
    <source>
        <dbReference type="HAMAP-Rule" id="MF_01445"/>
    </source>
</evidence>
<feature type="binding site" evidence="8">
    <location>
        <position position="307"/>
    </location>
    <ligand>
        <name>Fe cation</name>
        <dbReference type="ChEBI" id="CHEBI:24875"/>
    </ligand>
</feature>
<dbReference type="FunFam" id="3.30.420.40:FF:000040">
    <property type="entry name" value="tRNA N6-adenosine threonylcarbamoyltransferase"/>
    <property type="match status" value="1"/>
</dbReference>
<evidence type="ECO:0000256" key="5">
    <source>
        <dbReference type="ARBA" id="ARBA00023004"/>
    </source>
</evidence>
<reference evidence="11" key="1">
    <citation type="submission" date="2020-07" db="EMBL/GenBank/DDBJ databases">
        <title>Chryseobacterium sp. CX-624.</title>
        <authorList>
            <person name="Yang C."/>
        </authorList>
    </citation>
    <scope>NUCLEOTIDE SEQUENCE</scope>
    <source>
        <strain evidence="11">CX-624</strain>
    </source>
</reference>
<keyword evidence="2 8" id="KW-0808">Transferase</keyword>
<evidence type="ECO:0000313" key="12">
    <source>
        <dbReference type="Proteomes" id="UP000515349"/>
    </source>
</evidence>
<dbReference type="Proteomes" id="UP000539710">
    <property type="component" value="Unassembled WGS sequence"/>
</dbReference>
<name>A0A7D7QUZ0_9FLAO</name>
<dbReference type="PANTHER" id="PTHR11735">
    <property type="entry name" value="TRNA N6-ADENOSINE THREONYLCARBAMOYLTRANSFERASE"/>
    <property type="match status" value="1"/>
</dbReference>
<keyword evidence="4 8" id="KW-0479">Metal-binding</keyword>
<feature type="binding site" evidence="8">
    <location>
        <position position="279"/>
    </location>
    <ligand>
        <name>substrate</name>
    </ligand>
</feature>
<dbReference type="EMBL" id="JACEUX010000003">
    <property type="protein sequence ID" value="MBA5247617.1"/>
    <property type="molecule type" value="Genomic_DNA"/>
</dbReference>
<evidence type="ECO:0000313" key="10">
    <source>
        <dbReference type="EMBL" id="MBA5247617.1"/>
    </source>
</evidence>
<dbReference type="InterPro" id="IPR017860">
    <property type="entry name" value="Peptidase_M22_CS"/>
</dbReference>
<dbReference type="PANTHER" id="PTHR11735:SF6">
    <property type="entry name" value="TRNA N6-ADENOSINE THREONYLCARBAMOYLTRANSFERASE, MITOCHONDRIAL"/>
    <property type="match status" value="1"/>
</dbReference>
<dbReference type="NCBIfam" id="TIGR03723">
    <property type="entry name" value="T6A_TsaD_YgjD"/>
    <property type="match status" value="1"/>
</dbReference>
<feature type="binding site" evidence="8">
    <location>
        <begin position="138"/>
        <end position="142"/>
    </location>
    <ligand>
        <name>substrate</name>
    </ligand>
</feature>
<comment type="cofactor">
    <cofactor evidence="8">
        <name>Fe(2+)</name>
        <dbReference type="ChEBI" id="CHEBI:29033"/>
    </cofactor>
    <text evidence="8">Binds 1 Fe(2+) ion per subunit.</text>
</comment>
<dbReference type="SUPFAM" id="SSF53067">
    <property type="entry name" value="Actin-like ATPase domain"/>
    <property type="match status" value="2"/>
</dbReference>
<feature type="domain" description="Gcp-like" evidence="9">
    <location>
        <begin position="25"/>
        <end position="313"/>
    </location>
</feature>
<evidence type="ECO:0000256" key="4">
    <source>
        <dbReference type="ARBA" id="ARBA00022723"/>
    </source>
</evidence>
<dbReference type="GO" id="GO:0061711">
    <property type="term" value="F:tRNA N(6)-L-threonylcarbamoyladenine synthase activity"/>
    <property type="evidence" value="ECO:0007669"/>
    <property type="project" value="UniProtKB-EC"/>
</dbReference>
<dbReference type="HAMAP" id="MF_01445">
    <property type="entry name" value="TsaD"/>
    <property type="match status" value="1"/>
</dbReference>
<keyword evidence="13" id="KW-1185">Reference proteome</keyword>
<organism evidence="11 12">
    <name type="scientific">Marnyiella aurantia</name>
    <dbReference type="NCBI Taxonomy" id="2758037"/>
    <lineage>
        <taxon>Bacteria</taxon>
        <taxon>Pseudomonadati</taxon>
        <taxon>Bacteroidota</taxon>
        <taxon>Flavobacteriia</taxon>
        <taxon>Flavobacteriales</taxon>
        <taxon>Weeksellaceae</taxon>
        <taxon>Marnyiella</taxon>
    </lineage>
</organism>
<evidence type="ECO:0000256" key="7">
    <source>
        <dbReference type="ARBA" id="ARBA00048117"/>
    </source>
</evidence>
<feature type="binding site" evidence="8">
    <location>
        <position position="188"/>
    </location>
    <ligand>
        <name>substrate</name>
    </ligand>
</feature>
<dbReference type="InterPro" id="IPR017861">
    <property type="entry name" value="KAE1/TsaD"/>
</dbReference>
<evidence type="ECO:0000256" key="1">
    <source>
        <dbReference type="ARBA" id="ARBA00022490"/>
    </source>
</evidence>
<dbReference type="Gene3D" id="3.30.420.40">
    <property type="match status" value="2"/>
</dbReference>
<keyword evidence="5 8" id="KW-0408">Iron</keyword>
<dbReference type="RefSeq" id="WP_181887710.1">
    <property type="nucleotide sequence ID" value="NZ_CP059472.1"/>
</dbReference>
<dbReference type="NCBIfam" id="TIGR00329">
    <property type="entry name" value="gcp_kae1"/>
    <property type="match status" value="1"/>
</dbReference>
<dbReference type="GO" id="GO:0005737">
    <property type="term" value="C:cytoplasm"/>
    <property type="evidence" value="ECO:0007669"/>
    <property type="project" value="UniProtKB-SubCell"/>
</dbReference>
<keyword evidence="3 8" id="KW-0819">tRNA processing</keyword>
<evidence type="ECO:0000313" key="13">
    <source>
        <dbReference type="Proteomes" id="UP000539710"/>
    </source>
</evidence>
<reference evidence="13" key="3">
    <citation type="submission" date="2020-07" db="EMBL/GenBank/DDBJ databases">
        <title>Flavobacterium sp. xlx-214.</title>
        <authorList>
            <person name="Yang C."/>
        </authorList>
    </citation>
    <scope>NUCLEOTIDE SEQUENCE [LARGE SCALE GENOMIC DNA]</scope>
    <source>
        <strain evidence="13">CX-624</strain>
    </source>
</reference>
<feature type="binding site" evidence="8">
    <location>
        <position position="184"/>
    </location>
    <ligand>
        <name>substrate</name>
    </ligand>
</feature>
<dbReference type="InterPro" id="IPR043129">
    <property type="entry name" value="ATPase_NBD"/>
</dbReference>
<evidence type="ECO:0000259" key="9">
    <source>
        <dbReference type="Pfam" id="PF00814"/>
    </source>
</evidence>
<evidence type="ECO:0000256" key="3">
    <source>
        <dbReference type="ARBA" id="ARBA00022694"/>
    </source>
</evidence>
<comment type="function">
    <text evidence="8">Required for the formation of a threonylcarbamoyl group on adenosine at position 37 (t(6)A37) in tRNAs that read codons beginning with adenine. Is involved in the transfer of the threonylcarbamoyl moiety of threonylcarbamoyl-AMP (TC-AMP) to the N6 group of A37, together with TsaE and TsaB. TsaD likely plays a direct catalytic role in this reaction.</text>
</comment>
<sequence length="348" mass="37864">MNESIILGIESSCDDTSAAIIRGNEILSNIAANQEIHNLYGGVVPELASRAHQQNIIPVVQQSLTKANIQQNDIDAVGFTRGPGLLGSLLVGTSFAKSLAMSLNVPLIEVNHLQAHILAHFIADANPVPPKFPFLCLTVSGGHTMIVLVKDYFDMQIIGKTTDDAAGEAFDKIGKIFGLDYPAGPIIDRMAKEGDPTSFEFSKPKMQNYDYSFSGIKTSVLYFIQKEIRKNPEFISENIHGLCASVQKSIVDILMQKLIKAATELNITEVAIAGGVSANSALRQAMQETGQKLGWNIYIPKFEYTTDNAAMIAMVAKLKFERGEFADLSTSAAARYDLVSDFEEGKVN</sequence>
<dbReference type="GO" id="GO:0002949">
    <property type="term" value="P:tRNA threonylcarbamoyladenosine modification"/>
    <property type="evidence" value="ECO:0007669"/>
    <property type="project" value="UniProtKB-UniRule"/>
</dbReference>
<reference evidence="12" key="2">
    <citation type="submission" date="2020-07" db="EMBL/GenBank/DDBJ databases">
        <title>Chryseobacterium sp.cx-624.</title>
        <authorList>
            <person name="Yang C."/>
        </authorList>
    </citation>
    <scope>NUCLEOTIDE SEQUENCE [LARGE SCALE GENOMIC DNA]</scope>
    <source>
        <strain evidence="12">cx-624</strain>
    </source>
</reference>
<dbReference type="Proteomes" id="UP000515349">
    <property type="component" value="Chromosome"/>
</dbReference>
<feature type="binding site" evidence="8">
    <location>
        <position position="116"/>
    </location>
    <ligand>
        <name>Fe cation</name>
        <dbReference type="ChEBI" id="CHEBI:24875"/>
    </ligand>
</feature>
<feature type="binding site" evidence="8">
    <location>
        <position position="171"/>
    </location>
    <ligand>
        <name>substrate</name>
    </ligand>
</feature>
<keyword evidence="1 8" id="KW-0963">Cytoplasm</keyword>
<dbReference type="CDD" id="cd24133">
    <property type="entry name" value="ASKHA_NBD_TsaD_bac"/>
    <property type="match status" value="1"/>
</dbReference>
<proteinExistence type="inferred from homology"/>
<protein>
    <recommendedName>
        <fullName evidence="8">tRNA N6-adenosine threonylcarbamoyltransferase</fullName>
        <ecNumber evidence="8">2.3.1.234</ecNumber>
    </recommendedName>
    <alternativeName>
        <fullName evidence="8">N6-L-threonylcarbamoyladenine synthase</fullName>
        <shortName evidence="8">t(6)A synthase</shortName>
    </alternativeName>
    <alternativeName>
        <fullName evidence="8">t(6)A37 threonylcarbamoyladenosine biosynthesis protein TsaD</fullName>
    </alternativeName>
    <alternativeName>
        <fullName evidence="8">tRNA threonylcarbamoyladenosine biosynthesis protein TsaD</fullName>
    </alternativeName>
</protein>